<evidence type="ECO:0000259" key="11">
    <source>
        <dbReference type="PROSITE" id="PS50893"/>
    </source>
</evidence>
<evidence type="ECO:0000259" key="12">
    <source>
        <dbReference type="PROSITE" id="PS50929"/>
    </source>
</evidence>
<dbReference type="eggNOG" id="COG1132">
    <property type="taxonomic scope" value="Bacteria"/>
</dbReference>
<evidence type="ECO:0000313" key="14">
    <source>
        <dbReference type="Proteomes" id="UP000003100"/>
    </source>
</evidence>
<reference evidence="13 14" key="2">
    <citation type="submission" date="2009-02" db="EMBL/GenBank/DDBJ databases">
        <title>Draft genome sequence of Blautia hydrogenotrophica DSM 10507 (Ruminococcus hydrogenotrophicus DSM 10507).</title>
        <authorList>
            <person name="Sudarsanam P."/>
            <person name="Ley R."/>
            <person name="Guruge J."/>
            <person name="Turnbaugh P.J."/>
            <person name="Mahowald M."/>
            <person name="Liep D."/>
            <person name="Gordon J."/>
        </authorList>
    </citation>
    <scope>NUCLEOTIDE SEQUENCE [LARGE SCALE GENOMIC DNA]</scope>
    <source>
        <strain evidence="14">DSM 10507 / JCM 14656 / S5a33</strain>
    </source>
</reference>
<keyword evidence="9 10" id="KW-0472">Membrane</keyword>
<dbReference type="AlphaFoldDB" id="C0CL24"/>
<evidence type="ECO:0000256" key="9">
    <source>
        <dbReference type="ARBA" id="ARBA00023136"/>
    </source>
</evidence>
<sequence length="576" mass="62740">MSKAEKNTGVVGHRRTGIQIMGQLIGLVRPLLPVMCAAILLGVIGYLCAIFLTILAGYGMIHGILSVLGVNTTPENAGFLASLSLVSLAVVLVVLAVLRGVLHYGEQYCNHFIAFKLLAIIRHKTFAVLRKLCPAKLEGRDKGNLISIITSDIELLEVFYAHTISPIAIAFLTSLVMVIFIGVHSLGAGLLALAGYVTVGVAIPLVNGRKGAAKGMEFRTSFGDLNSFILGSLRGLDETIQYGDGQNRMSQMEKRSRELGKMQKDLNRLEASQKSVTNLAILLFSFGMLFLMLYSYLGSSVSFENFLIATIAMMGSFGPVVALSSLSNNLNQTLASGERVLSLLEEIPQVEEVTGQEEIGFAGAAACQVDFSYEEEQILKDYSIQIPKGRIIGIHGVSGSGKSTLLKLLMRFWDVQQGQMQISGEDVRRVNTSNLRDLESYVTQETYLFHDSIANNIAVGKPGADRDEIMEAAKKASIHDFIMTLPKGYDTQVGELGDTLSGGERQRIGIARAFLHDAPLMLLDEPTSNLDSLNEGMILKSLKESWDEKTVVLVSHRKSTMNLADIVYTMDHGRLS</sequence>
<keyword evidence="5" id="KW-0547">Nucleotide-binding</keyword>
<organism evidence="13 14">
    <name type="scientific">Blautia hydrogenotrophica (strain DSM 10507 / JCM 14656 / S5a33)</name>
    <name type="common">Ruminococcus hydrogenotrophicus</name>
    <dbReference type="NCBI Taxonomy" id="476272"/>
    <lineage>
        <taxon>Bacteria</taxon>
        <taxon>Bacillati</taxon>
        <taxon>Bacillota</taxon>
        <taxon>Clostridia</taxon>
        <taxon>Lachnospirales</taxon>
        <taxon>Lachnospiraceae</taxon>
        <taxon>Blautia</taxon>
    </lineage>
</organism>
<dbReference type="InterPro" id="IPR011527">
    <property type="entry name" value="ABC1_TM_dom"/>
</dbReference>
<dbReference type="SUPFAM" id="SSF52540">
    <property type="entry name" value="P-loop containing nucleoside triphosphate hydrolases"/>
    <property type="match status" value="1"/>
</dbReference>
<keyword evidence="8 10" id="KW-1133">Transmembrane helix</keyword>
<dbReference type="HOGENOM" id="CLU_000604_84_9_9"/>
<dbReference type="GO" id="GO:0140359">
    <property type="term" value="F:ABC-type transporter activity"/>
    <property type="evidence" value="ECO:0007669"/>
    <property type="project" value="InterPro"/>
</dbReference>
<evidence type="ECO:0000256" key="7">
    <source>
        <dbReference type="ARBA" id="ARBA00022840"/>
    </source>
</evidence>
<dbReference type="GO" id="GO:0016887">
    <property type="term" value="F:ATP hydrolysis activity"/>
    <property type="evidence" value="ECO:0007669"/>
    <property type="project" value="InterPro"/>
</dbReference>
<dbReference type="InterPro" id="IPR039421">
    <property type="entry name" value="Type_1_exporter"/>
</dbReference>
<dbReference type="PANTHER" id="PTHR24221:SF653">
    <property type="entry name" value="TRANSPORT ATP-BINDING PROTEIN CYDC"/>
    <property type="match status" value="1"/>
</dbReference>
<evidence type="ECO:0000256" key="10">
    <source>
        <dbReference type="SAM" id="Phobius"/>
    </source>
</evidence>
<dbReference type="InterPro" id="IPR003593">
    <property type="entry name" value="AAA+_ATPase"/>
</dbReference>
<dbReference type="GO" id="GO:0005886">
    <property type="term" value="C:plasma membrane"/>
    <property type="evidence" value="ECO:0007669"/>
    <property type="project" value="UniProtKB-SubCell"/>
</dbReference>
<keyword evidence="6" id="KW-0788">Thiol protease</keyword>
<evidence type="ECO:0000256" key="3">
    <source>
        <dbReference type="ARBA" id="ARBA00022475"/>
    </source>
</evidence>
<evidence type="ECO:0000256" key="4">
    <source>
        <dbReference type="ARBA" id="ARBA00022692"/>
    </source>
</evidence>
<proteinExistence type="predicted"/>
<evidence type="ECO:0000256" key="6">
    <source>
        <dbReference type="ARBA" id="ARBA00022807"/>
    </source>
</evidence>
<keyword evidence="14" id="KW-1185">Reference proteome</keyword>
<name>C0CL24_BLAHS</name>
<dbReference type="InterPro" id="IPR003439">
    <property type="entry name" value="ABC_transporter-like_ATP-bd"/>
</dbReference>
<dbReference type="PATRIC" id="fig|476272.21.peg.2893"/>
<dbReference type="GO" id="GO:0034040">
    <property type="term" value="F:ATPase-coupled lipid transmembrane transporter activity"/>
    <property type="evidence" value="ECO:0007669"/>
    <property type="project" value="TreeGrafter"/>
</dbReference>
<dbReference type="PROSITE" id="PS00211">
    <property type="entry name" value="ABC_TRANSPORTER_1"/>
    <property type="match status" value="1"/>
</dbReference>
<evidence type="ECO:0000256" key="5">
    <source>
        <dbReference type="ARBA" id="ARBA00022741"/>
    </source>
</evidence>
<dbReference type="InterPro" id="IPR027417">
    <property type="entry name" value="P-loop_NTPase"/>
</dbReference>
<dbReference type="InterPro" id="IPR036640">
    <property type="entry name" value="ABC1_TM_sf"/>
</dbReference>
<reference evidence="13 14" key="1">
    <citation type="submission" date="2009-01" db="EMBL/GenBank/DDBJ databases">
        <authorList>
            <person name="Fulton L."/>
            <person name="Clifton S."/>
            <person name="Fulton B."/>
            <person name="Xu J."/>
            <person name="Minx P."/>
            <person name="Pepin K.H."/>
            <person name="Johnson M."/>
            <person name="Bhonagiri V."/>
            <person name="Nash W.E."/>
            <person name="Mardis E.R."/>
            <person name="Wilson R.K."/>
        </authorList>
    </citation>
    <scope>NUCLEOTIDE SEQUENCE [LARGE SCALE GENOMIC DNA]</scope>
    <source>
        <strain evidence="14">DSM 10507 / JCM 14656 / S5a33</strain>
    </source>
</reference>
<dbReference type="EMBL" id="ACBZ01000076">
    <property type="protein sequence ID" value="EEG49512.1"/>
    <property type="molecule type" value="Genomic_DNA"/>
</dbReference>
<keyword evidence="6" id="KW-0645">Protease</keyword>
<feature type="transmembrane region" description="Helical" evidence="10">
    <location>
        <begin position="276"/>
        <end position="294"/>
    </location>
</feature>
<keyword evidence="7" id="KW-0067">ATP-binding</keyword>
<feature type="transmembrane region" description="Helical" evidence="10">
    <location>
        <begin position="31"/>
        <end position="58"/>
    </location>
</feature>
<protein>
    <submittedName>
        <fullName evidence="13">Uncharacterized protein</fullName>
    </submittedName>
</protein>
<feature type="transmembrane region" description="Helical" evidence="10">
    <location>
        <begin position="306"/>
        <end position="326"/>
    </location>
</feature>
<dbReference type="Pfam" id="PF00005">
    <property type="entry name" value="ABC_tran"/>
    <property type="match status" value="1"/>
</dbReference>
<feature type="transmembrane region" description="Helical" evidence="10">
    <location>
        <begin position="78"/>
        <end position="98"/>
    </location>
</feature>
<keyword evidence="3" id="KW-1003">Cell membrane</keyword>
<dbReference type="Pfam" id="PF00664">
    <property type="entry name" value="ABC_membrane"/>
    <property type="match status" value="1"/>
</dbReference>
<dbReference type="GO" id="GO:0008234">
    <property type="term" value="F:cysteine-type peptidase activity"/>
    <property type="evidence" value="ECO:0007669"/>
    <property type="project" value="UniProtKB-KW"/>
</dbReference>
<dbReference type="PROSITE" id="PS50893">
    <property type="entry name" value="ABC_TRANSPORTER_2"/>
    <property type="match status" value="1"/>
</dbReference>
<dbReference type="GO" id="GO:0005524">
    <property type="term" value="F:ATP binding"/>
    <property type="evidence" value="ECO:0007669"/>
    <property type="project" value="UniProtKB-KW"/>
</dbReference>
<dbReference type="PROSITE" id="PS50929">
    <property type="entry name" value="ABC_TM1F"/>
    <property type="match status" value="1"/>
</dbReference>
<dbReference type="SMART" id="SM00382">
    <property type="entry name" value="AAA"/>
    <property type="match status" value="1"/>
</dbReference>
<keyword evidence="4 10" id="KW-0812">Transmembrane</keyword>
<evidence type="ECO:0000313" key="13">
    <source>
        <dbReference type="EMBL" id="EEG49512.1"/>
    </source>
</evidence>
<dbReference type="SUPFAM" id="SSF90123">
    <property type="entry name" value="ABC transporter transmembrane region"/>
    <property type="match status" value="1"/>
</dbReference>
<feature type="transmembrane region" description="Helical" evidence="10">
    <location>
        <begin position="158"/>
        <end position="181"/>
    </location>
</feature>
<evidence type="ECO:0000256" key="8">
    <source>
        <dbReference type="ARBA" id="ARBA00022989"/>
    </source>
</evidence>
<dbReference type="Gene3D" id="3.40.50.300">
    <property type="entry name" value="P-loop containing nucleotide triphosphate hydrolases"/>
    <property type="match status" value="1"/>
</dbReference>
<dbReference type="Proteomes" id="UP000003100">
    <property type="component" value="Unassembled WGS sequence"/>
</dbReference>
<dbReference type="InterPro" id="IPR017871">
    <property type="entry name" value="ABC_transporter-like_CS"/>
</dbReference>
<dbReference type="FunFam" id="3.40.50.300:FF:000299">
    <property type="entry name" value="ABC transporter ATP-binding protein/permease"/>
    <property type="match status" value="1"/>
</dbReference>
<evidence type="ECO:0000256" key="2">
    <source>
        <dbReference type="ARBA" id="ARBA00022448"/>
    </source>
</evidence>
<dbReference type="RefSeq" id="WP_005947758.1">
    <property type="nucleotide sequence ID" value="NZ_CP136423.1"/>
</dbReference>
<comment type="subcellular location">
    <subcellularLocation>
        <location evidence="1">Cell membrane</location>
        <topology evidence="1">Multi-pass membrane protein</topology>
    </subcellularLocation>
</comment>
<feature type="transmembrane region" description="Helical" evidence="10">
    <location>
        <begin position="187"/>
        <end position="206"/>
    </location>
</feature>
<dbReference type="Gene3D" id="1.20.1560.10">
    <property type="entry name" value="ABC transporter type 1, transmembrane domain"/>
    <property type="match status" value="1"/>
</dbReference>
<feature type="domain" description="ABC transporter" evidence="11">
    <location>
        <begin position="364"/>
        <end position="576"/>
    </location>
</feature>
<dbReference type="GeneID" id="86820197"/>
<gene>
    <name evidence="13" type="ORF">RUMHYD_01545</name>
</gene>
<evidence type="ECO:0000256" key="1">
    <source>
        <dbReference type="ARBA" id="ARBA00004651"/>
    </source>
</evidence>
<keyword evidence="6" id="KW-0378">Hydrolase</keyword>
<accession>C0CL24</accession>
<feature type="domain" description="ABC transmembrane type-1" evidence="12">
    <location>
        <begin position="40"/>
        <end position="332"/>
    </location>
</feature>
<keyword evidence="2" id="KW-0813">Transport</keyword>
<dbReference type="PANTHER" id="PTHR24221">
    <property type="entry name" value="ATP-BINDING CASSETTE SUB-FAMILY B"/>
    <property type="match status" value="1"/>
</dbReference>